<reference evidence="1 2" key="1">
    <citation type="submission" date="2020-08" db="EMBL/GenBank/DDBJ databases">
        <title>Bridging the membrane lipid divide: bacteria of the FCB group superphylum have the potential to synthesize archaeal ether lipids.</title>
        <authorList>
            <person name="Villanueva L."/>
            <person name="Von Meijenfeldt F.A.B."/>
            <person name="Westbye A.B."/>
            <person name="Yadav S."/>
            <person name="Hopmans E.C."/>
            <person name="Dutilh B.E."/>
            <person name="Sinninghe Damste J.S."/>
        </authorList>
    </citation>
    <scope>NUCLEOTIDE SEQUENCE [LARGE SCALE GENOMIC DNA]</scope>
    <source>
        <strain evidence="1">NIOZ-UU36</strain>
    </source>
</reference>
<dbReference type="AlphaFoldDB" id="A0A8J6NJM5"/>
<organism evidence="1 2">
    <name type="scientific">Candidatus Desulfolinea nitratireducens</name>
    <dbReference type="NCBI Taxonomy" id="2841698"/>
    <lineage>
        <taxon>Bacteria</taxon>
        <taxon>Bacillati</taxon>
        <taxon>Chloroflexota</taxon>
        <taxon>Anaerolineae</taxon>
        <taxon>Anaerolineales</taxon>
        <taxon>Anaerolineales incertae sedis</taxon>
        <taxon>Candidatus Desulfolinea</taxon>
    </lineage>
</organism>
<dbReference type="EMBL" id="JACNJN010000047">
    <property type="protein sequence ID" value="MBC8334096.1"/>
    <property type="molecule type" value="Genomic_DNA"/>
</dbReference>
<dbReference type="Proteomes" id="UP000614469">
    <property type="component" value="Unassembled WGS sequence"/>
</dbReference>
<feature type="non-terminal residue" evidence="1">
    <location>
        <position position="1"/>
    </location>
</feature>
<evidence type="ECO:0000313" key="1">
    <source>
        <dbReference type="EMBL" id="MBC8334096.1"/>
    </source>
</evidence>
<proteinExistence type="predicted"/>
<gene>
    <name evidence="1" type="ORF">H8E29_02425</name>
</gene>
<evidence type="ECO:0000313" key="2">
    <source>
        <dbReference type="Proteomes" id="UP000614469"/>
    </source>
</evidence>
<protein>
    <submittedName>
        <fullName evidence="1">Uncharacterized protein</fullName>
    </submittedName>
</protein>
<sequence length="345" mass="38196">LASGDPEIMKMIAVENELTKLDSVRGSWLRNRQLLQMKLESHRHQQTGLARKIAILKQAIQIRDQHEEKDFRLRVLEKEYQTRKEAGAALNRAFLQYGREGKLIGKYRGFALQAQLLGSIHDPIEMNIRLQFGEGHSLRAKVGESGLATIQSVDAVLRGLEGAVQKLKSQSAQHGEDISAIESGLNQPWDAAERYTQLKEDLVILKQRVLKDDTNTEGEVSTHAQTSAEVKIVEEAQEEAPHILRPMEGELNLTHILQAVHAAERAAFPDLDKDGISLDEETVRTLEAEASSSVAFAQFSRAALDASGQQPSFGDWLDAHAGKAKVSKPGKRAGLPTETAQLTFF</sequence>
<name>A0A8J6NJM5_9CHLR</name>
<accession>A0A8J6NJM5</accession>
<comment type="caution">
    <text evidence="1">The sequence shown here is derived from an EMBL/GenBank/DDBJ whole genome shotgun (WGS) entry which is preliminary data.</text>
</comment>